<accession>A0AAN7PZE3</accession>
<dbReference type="EMBL" id="JARPUR010000003">
    <property type="protein sequence ID" value="KAK4880567.1"/>
    <property type="molecule type" value="Genomic_DNA"/>
</dbReference>
<dbReference type="PANTHER" id="PTHR48021:SF39">
    <property type="entry name" value="MAJOR FACILITATOR SUPERFAMILY (MFS) PROFILE DOMAIN-CONTAINING PROTEIN"/>
    <property type="match status" value="1"/>
</dbReference>
<dbReference type="InterPro" id="IPR005828">
    <property type="entry name" value="MFS_sugar_transport-like"/>
</dbReference>
<evidence type="ECO:0008006" key="8">
    <source>
        <dbReference type="Google" id="ProtNLM"/>
    </source>
</evidence>
<dbReference type="Pfam" id="PF00083">
    <property type="entry name" value="Sugar_tr"/>
    <property type="match status" value="1"/>
</dbReference>
<evidence type="ECO:0000313" key="7">
    <source>
        <dbReference type="Proteomes" id="UP001353858"/>
    </source>
</evidence>
<dbReference type="AlphaFoldDB" id="A0AAN7PZE3"/>
<reference evidence="7" key="1">
    <citation type="submission" date="2023-01" db="EMBL/GenBank/DDBJ databases">
        <title>Key to firefly adult light organ development and bioluminescence: homeobox transcription factors regulate luciferase expression and transportation to peroxisome.</title>
        <authorList>
            <person name="Fu X."/>
        </authorList>
    </citation>
    <scope>NUCLEOTIDE SEQUENCE [LARGE SCALE GENOMIC DNA]</scope>
</reference>
<feature type="transmembrane region" description="Helical" evidence="5">
    <location>
        <begin position="68"/>
        <end position="87"/>
    </location>
</feature>
<evidence type="ECO:0000256" key="1">
    <source>
        <dbReference type="ARBA" id="ARBA00004370"/>
    </source>
</evidence>
<dbReference type="InterPro" id="IPR050549">
    <property type="entry name" value="MFS_Trehalose_Transporter"/>
</dbReference>
<name>A0AAN7PZE3_9COLE</name>
<comment type="caution">
    <text evidence="6">The sequence shown here is derived from an EMBL/GenBank/DDBJ whole genome shotgun (WGS) entry which is preliminary data.</text>
</comment>
<keyword evidence="4 5" id="KW-0472">Membrane</keyword>
<evidence type="ECO:0000256" key="4">
    <source>
        <dbReference type="ARBA" id="ARBA00023136"/>
    </source>
</evidence>
<keyword evidence="3 5" id="KW-1133">Transmembrane helix</keyword>
<keyword evidence="2 5" id="KW-0812">Transmembrane</keyword>
<dbReference type="PANTHER" id="PTHR48021">
    <property type="match status" value="1"/>
</dbReference>
<evidence type="ECO:0000256" key="3">
    <source>
        <dbReference type="ARBA" id="ARBA00022989"/>
    </source>
</evidence>
<feature type="transmembrane region" description="Helical" evidence="5">
    <location>
        <begin position="176"/>
        <end position="195"/>
    </location>
</feature>
<dbReference type="Proteomes" id="UP001353858">
    <property type="component" value="Unassembled WGS sequence"/>
</dbReference>
<sequence length="221" mass="24289">MESKKYKSVPKLEQKYSETKATLAQLIAVNVNNILLVSNGMTSGYPTIVIPGLLADKSNTIPIEEHEISWIGVAVCNVIAGIYAYAIDVKYLQFQNETTEIYSSSNAWLPLCALVSMAFIGHVGLRVIAWALIGEVFSNETRAVGCGIGGAVFFLLSFFANKTFLSIASIMEISGIYWFHAGVCILGFIIMYFFLPETEGKDLQEVINHFAGISKLDNKVK</sequence>
<keyword evidence="7" id="KW-1185">Reference proteome</keyword>
<evidence type="ECO:0000256" key="2">
    <source>
        <dbReference type="ARBA" id="ARBA00022692"/>
    </source>
</evidence>
<proteinExistence type="predicted"/>
<dbReference type="SUPFAM" id="SSF103473">
    <property type="entry name" value="MFS general substrate transporter"/>
    <property type="match status" value="1"/>
</dbReference>
<evidence type="ECO:0000256" key="5">
    <source>
        <dbReference type="SAM" id="Phobius"/>
    </source>
</evidence>
<dbReference type="GO" id="GO:0016020">
    <property type="term" value="C:membrane"/>
    <property type="evidence" value="ECO:0007669"/>
    <property type="project" value="UniProtKB-SubCell"/>
</dbReference>
<protein>
    <recommendedName>
        <fullName evidence="8">Major facilitator superfamily (MFS) profile domain-containing protein</fullName>
    </recommendedName>
</protein>
<dbReference type="InterPro" id="IPR036259">
    <property type="entry name" value="MFS_trans_sf"/>
</dbReference>
<evidence type="ECO:0000313" key="6">
    <source>
        <dbReference type="EMBL" id="KAK4880567.1"/>
    </source>
</evidence>
<organism evidence="6 7">
    <name type="scientific">Aquatica leii</name>
    <dbReference type="NCBI Taxonomy" id="1421715"/>
    <lineage>
        <taxon>Eukaryota</taxon>
        <taxon>Metazoa</taxon>
        <taxon>Ecdysozoa</taxon>
        <taxon>Arthropoda</taxon>
        <taxon>Hexapoda</taxon>
        <taxon>Insecta</taxon>
        <taxon>Pterygota</taxon>
        <taxon>Neoptera</taxon>
        <taxon>Endopterygota</taxon>
        <taxon>Coleoptera</taxon>
        <taxon>Polyphaga</taxon>
        <taxon>Elateriformia</taxon>
        <taxon>Elateroidea</taxon>
        <taxon>Lampyridae</taxon>
        <taxon>Luciolinae</taxon>
        <taxon>Aquatica</taxon>
    </lineage>
</organism>
<comment type="subcellular location">
    <subcellularLocation>
        <location evidence="1">Membrane</location>
    </subcellularLocation>
</comment>
<dbReference type="GO" id="GO:0022857">
    <property type="term" value="F:transmembrane transporter activity"/>
    <property type="evidence" value="ECO:0007669"/>
    <property type="project" value="InterPro"/>
</dbReference>
<feature type="transmembrane region" description="Helical" evidence="5">
    <location>
        <begin position="144"/>
        <end position="164"/>
    </location>
</feature>
<dbReference type="Gene3D" id="1.20.1250.20">
    <property type="entry name" value="MFS general substrate transporter like domains"/>
    <property type="match status" value="1"/>
</dbReference>
<gene>
    <name evidence="6" type="ORF">RN001_008713</name>
</gene>
<feature type="transmembrane region" description="Helical" evidence="5">
    <location>
        <begin position="107"/>
        <end position="132"/>
    </location>
</feature>